<dbReference type="SUPFAM" id="SSF53756">
    <property type="entry name" value="UDP-Glycosyltransferase/glycogen phosphorylase"/>
    <property type="match status" value="1"/>
</dbReference>
<sequence length="867" mass="92710">MAELHGYSDPLEMIAGGSSARRVLTLSASMGGGHDATAAGLEEAVRKLWAGSEIRRLDTLDDLLGPGIGRLFRGIYVSNVETTPWLYEFFYSSLWRHQWFARASKAFTGAWCAVRLARHIDKFDPDLILSTYPLATSGLAWLRRHRGLAVPCGAWVSDFAPHPFWIYRDIDANFVMHEVSVPHGQAAAPGAVVEACSPPVIGAFVPGDRNAARAQVGLQRDAFVVLVTCGAYAFGDVEAIVRTLLEAAPDVQVVAACGRNTASRIRLENLGMPAERLLALGWTDSMADYVRAADLVLTNAGGASALEALACARPILMCRPIAAHGAANAQLMVVSGLADICANEERLRDYIRTGVADREAFEDLERKAGERGKVRDLPAALTRLAAPRSAPIRPGRPWPMRAADEFFTHVESEDVRQEIGAVLTLDAVGPDRTLNVHTLRRALAGPARGLPSLRRRLERSPRAGWTLQESLNIDEHIFETVVAPSATETEIAEVVDGFWSGPLPADRPAWQMLLVRGRANGTAVLAVKMHHALGDGVSALSLLDRLLTPAPEDRLRERTGAIPSSTQRTPAQALHAAGLLARGLWSLASRGGPPHAVLNRDGIAGQGRQFVAVPLPAAQLRRTARSLHAHPHELVLSIIADGLGRVLGPAGLLRTGGLPEGPRDESLRAGTARNGTPENTATLRVMVPVAMRAPRLDRVFGNWTGAAALDLPVEPMTPPQRVSLVQTELRRSARHGEAEAAQWVMQLAGRLPAAAHARFARLAYTRRFFNSIVTYMPGARGPRWCAGARVRAMYPVLPLTDGVPLTVGAVLAGDTIGVGVYFDPALGLDRTVVAASMADAFESAVQAAAAVPSGSSNGAPAPGSRKG</sequence>
<evidence type="ECO:0000256" key="2">
    <source>
        <dbReference type="ARBA" id="ARBA00006962"/>
    </source>
</evidence>
<proteinExistence type="inferred from homology"/>
<dbReference type="InterPro" id="IPR023213">
    <property type="entry name" value="CAT-like_dom_sf"/>
</dbReference>
<evidence type="ECO:0000259" key="8">
    <source>
        <dbReference type="Pfam" id="PF06925"/>
    </source>
</evidence>
<evidence type="ECO:0000256" key="4">
    <source>
        <dbReference type="ARBA" id="ARBA00022679"/>
    </source>
</evidence>
<evidence type="ECO:0000256" key="5">
    <source>
        <dbReference type="SAM" id="MobiDB-lite"/>
    </source>
</evidence>
<name>A0A931CQC1_9MICC</name>
<keyword evidence="4" id="KW-0808">Transferase</keyword>
<dbReference type="EMBL" id="JADNYM010000019">
    <property type="protein sequence ID" value="MBG0740610.1"/>
    <property type="molecule type" value="Genomic_DNA"/>
</dbReference>
<dbReference type="InterPro" id="IPR009721">
    <property type="entry name" value="O-acyltransferase_WSD1_C"/>
</dbReference>
<evidence type="ECO:0000259" key="9">
    <source>
        <dbReference type="Pfam" id="PF06974"/>
    </source>
</evidence>
<dbReference type="SUPFAM" id="SSF52777">
    <property type="entry name" value="CoA-dependent acyltransferases"/>
    <property type="match status" value="2"/>
</dbReference>
<feature type="domain" description="Glycosyl transferase family 28 C-terminal" evidence="7">
    <location>
        <begin position="224"/>
        <end position="360"/>
    </location>
</feature>
<dbReference type="GO" id="GO:0004144">
    <property type="term" value="F:diacylglycerol O-acyltransferase activity"/>
    <property type="evidence" value="ECO:0007669"/>
    <property type="project" value="InterPro"/>
</dbReference>
<dbReference type="GO" id="GO:0045017">
    <property type="term" value="P:glycerolipid biosynthetic process"/>
    <property type="evidence" value="ECO:0007669"/>
    <property type="project" value="InterPro"/>
</dbReference>
<feature type="domain" description="O-acyltransferase WSD1 C-terminal" evidence="9">
    <location>
        <begin position="701"/>
        <end position="842"/>
    </location>
</feature>
<dbReference type="PANTHER" id="PTHR43025:SF3">
    <property type="entry name" value="MONOGALACTOSYLDIACYLGLYCEROL SYNTHASE 1, CHLOROPLASTIC"/>
    <property type="match status" value="1"/>
</dbReference>
<reference evidence="10 11" key="1">
    <citation type="submission" date="2020-11" db="EMBL/GenBank/DDBJ databases">
        <title>Arthrobacter antarcticus sp. nov., isolated from Antarctic Soil.</title>
        <authorList>
            <person name="Li J."/>
        </authorList>
    </citation>
    <scope>NUCLEOTIDE SEQUENCE [LARGE SCALE GENOMIC DNA]</scope>
    <source>
        <strain evidence="10 11">Z1-20</strain>
    </source>
</reference>
<comment type="caution">
    <text evidence="10">The sequence shown here is derived from an EMBL/GenBank/DDBJ whole genome shotgun (WGS) entry which is preliminary data.</text>
</comment>
<organism evidence="10 11">
    <name type="scientific">Arthrobacter terrae</name>
    <dbReference type="NCBI Taxonomy" id="2935737"/>
    <lineage>
        <taxon>Bacteria</taxon>
        <taxon>Bacillati</taxon>
        <taxon>Actinomycetota</taxon>
        <taxon>Actinomycetes</taxon>
        <taxon>Micrococcales</taxon>
        <taxon>Micrococcaceae</taxon>
        <taxon>Arthrobacter</taxon>
    </lineage>
</organism>
<keyword evidence="11" id="KW-1185">Reference proteome</keyword>
<evidence type="ECO:0000313" key="10">
    <source>
        <dbReference type="EMBL" id="MBG0740610.1"/>
    </source>
</evidence>
<keyword evidence="3" id="KW-0328">Glycosyltransferase</keyword>
<dbReference type="InterPro" id="IPR004255">
    <property type="entry name" value="O-acyltransferase_WSD1_N"/>
</dbReference>
<accession>A0A931CQC1</accession>
<dbReference type="GO" id="GO:0016020">
    <property type="term" value="C:membrane"/>
    <property type="evidence" value="ECO:0007669"/>
    <property type="project" value="UniProtKB-SubCell"/>
</dbReference>
<evidence type="ECO:0000259" key="7">
    <source>
        <dbReference type="Pfam" id="PF04101"/>
    </source>
</evidence>
<dbReference type="InterPro" id="IPR009695">
    <property type="entry name" value="Diacylglyc_glucosyltr_N"/>
</dbReference>
<dbReference type="Pfam" id="PF04101">
    <property type="entry name" value="Glyco_tran_28_C"/>
    <property type="match status" value="1"/>
</dbReference>
<feature type="region of interest" description="Disordered" evidence="5">
    <location>
        <begin position="654"/>
        <end position="677"/>
    </location>
</feature>
<dbReference type="Proteomes" id="UP000655366">
    <property type="component" value="Unassembled WGS sequence"/>
</dbReference>
<protein>
    <submittedName>
        <fullName evidence="10">DUF1298 domain-containing protein</fullName>
    </submittedName>
</protein>
<dbReference type="RefSeq" id="WP_196397550.1">
    <property type="nucleotide sequence ID" value="NZ_JADNYM010000019.1"/>
</dbReference>
<gene>
    <name evidence="10" type="ORF">IV500_14615</name>
</gene>
<dbReference type="Pfam" id="PF06974">
    <property type="entry name" value="WS_DGAT_C"/>
    <property type="match status" value="1"/>
</dbReference>
<dbReference type="Gene3D" id="3.30.559.10">
    <property type="entry name" value="Chloramphenicol acetyltransferase-like domain"/>
    <property type="match status" value="1"/>
</dbReference>
<evidence type="ECO:0000256" key="1">
    <source>
        <dbReference type="ARBA" id="ARBA00004370"/>
    </source>
</evidence>
<dbReference type="GO" id="GO:0009247">
    <property type="term" value="P:glycolipid biosynthetic process"/>
    <property type="evidence" value="ECO:0007669"/>
    <property type="project" value="InterPro"/>
</dbReference>
<dbReference type="PANTHER" id="PTHR43025">
    <property type="entry name" value="MONOGALACTOSYLDIACYLGLYCEROL SYNTHASE"/>
    <property type="match status" value="1"/>
</dbReference>
<evidence type="ECO:0000313" key="11">
    <source>
        <dbReference type="Proteomes" id="UP000655366"/>
    </source>
</evidence>
<feature type="domain" description="O-acyltransferase WSD1-like N-terminal" evidence="6">
    <location>
        <begin position="400"/>
        <end position="585"/>
    </location>
</feature>
<evidence type="ECO:0000256" key="3">
    <source>
        <dbReference type="ARBA" id="ARBA00022676"/>
    </source>
</evidence>
<dbReference type="Gene3D" id="3.40.50.2000">
    <property type="entry name" value="Glycogen Phosphorylase B"/>
    <property type="match status" value="1"/>
</dbReference>
<comment type="similarity">
    <text evidence="2">Belongs to the glycosyltransferase 28 family.</text>
</comment>
<dbReference type="Pfam" id="PF03007">
    <property type="entry name" value="WS_DGAT_cat"/>
    <property type="match status" value="1"/>
</dbReference>
<dbReference type="GO" id="GO:0016758">
    <property type="term" value="F:hexosyltransferase activity"/>
    <property type="evidence" value="ECO:0007669"/>
    <property type="project" value="InterPro"/>
</dbReference>
<feature type="domain" description="Diacylglycerol glucosyltransferase N-terminal" evidence="8">
    <location>
        <begin position="34"/>
        <end position="178"/>
    </location>
</feature>
<dbReference type="InterPro" id="IPR007235">
    <property type="entry name" value="Glyco_trans_28_C"/>
</dbReference>
<dbReference type="Pfam" id="PF06925">
    <property type="entry name" value="MGDG_synth"/>
    <property type="match status" value="1"/>
</dbReference>
<dbReference type="AlphaFoldDB" id="A0A931CQC1"/>
<comment type="subcellular location">
    <subcellularLocation>
        <location evidence="1">Membrane</location>
    </subcellularLocation>
</comment>
<evidence type="ECO:0000259" key="6">
    <source>
        <dbReference type="Pfam" id="PF03007"/>
    </source>
</evidence>
<dbReference type="InterPro" id="IPR050519">
    <property type="entry name" value="Glycosyltransf_28_UgtP"/>
</dbReference>